<feature type="region of interest" description="Disordered" evidence="1">
    <location>
        <begin position="404"/>
        <end position="426"/>
    </location>
</feature>
<dbReference type="InterPro" id="IPR007330">
    <property type="entry name" value="MIT_dom"/>
</dbReference>
<accession>A0A9N9WR33</accession>
<evidence type="ECO:0000259" key="2">
    <source>
        <dbReference type="PROSITE" id="PS50011"/>
    </source>
</evidence>
<dbReference type="EMBL" id="OU895878">
    <property type="protein sequence ID" value="CAG9805664.1"/>
    <property type="molecule type" value="Genomic_DNA"/>
</dbReference>
<gene>
    <name evidence="4" type="ORF">CHIRRI_LOCUS8533</name>
</gene>
<evidence type="ECO:0000313" key="4">
    <source>
        <dbReference type="EMBL" id="CAG9805664.1"/>
    </source>
</evidence>
<dbReference type="GO" id="GO:0005524">
    <property type="term" value="F:ATP binding"/>
    <property type="evidence" value="ECO:0007669"/>
    <property type="project" value="InterPro"/>
</dbReference>
<evidence type="ECO:0000259" key="3">
    <source>
        <dbReference type="PROSITE" id="PS50195"/>
    </source>
</evidence>
<dbReference type="SUPFAM" id="SSF116846">
    <property type="entry name" value="MIT domain"/>
    <property type="match status" value="1"/>
</dbReference>
<dbReference type="InterPro" id="IPR001683">
    <property type="entry name" value="PX_dom"/>
</dbReference>
<dbReference type="InterPro" id="IPR051866">
    <property type="entry name" value="Intracell_Sig-Traffick_Protein"/>
</dbReference>
<dbReference type="GO" id="GO:0004672">
    <property type="term" value="F:protein kinase activity"/>
    <property type="evidence" value="ECO:0007669"/>
    <property type="project" value="InterPro"/>
</dbReference>
<organism evidence="4 5">
    <name type="scientific">Chironomus riparius</name>
    <dbReference type="NCBI Taxonomy" id="315576"/>
    <lineage>
        <taxon>Eukaryota</taxon>
        <taxon>Metazoa</taxon>
        <taxon>Ecdysozoa</taxon>
        <taxon>Arthropoda</taxon>
        <taxon>Hexapoda</taxon>
        <taxon>Insecta</taxon>
        <taxon>Pterygota</taxon>
        <taxon>Neoptera</taxon>
        <taxon>Endopterygota</taxon>
        <taxon>Diptera</taxon>
        <taxon>Nematocera</taxon>
        <taxon>Chironomoidea</taxon>
        <taxon>Chironomidae</taxon>
        <taxon>Chironominae</taxon>
        <taxon>Chironomus</taxon>
    </lineage>
</organism>
<reference evidence="4" key="1">
    <citation type="submission" date="2022-01" db="EMBL/GenBank/DDBJ databases">
        <authorList>
            <person name="King R."/>
        </authorList>
    </citation>
    <scope>NUCLEOTIDE SEQUENCE</scope>
</reference>
<dbReference type="CDD" id="cd02677">
    <property type="entry name" value="MIT_SNX15"/>
    <property type="match status" value="1"/>
</dbReference>
<dbReference type="PANTHER" id="PTHR15508">
    <property type="entry name" value="RIBOSOMAL PROTEIN S6 KINASE"/>
    <property type="match status" value="1"/>
</dbReference>
<dbReference type="Gene3D" id="1.20.58.80">
    <property type="entry name" value="Phosphotransferase system, lactose/cellobiose-type IIA subunit"/>
    <property type="match status" value="1"/>
</dbReference>
<dbReference type="InterPro" id="IPR000719">
    <property type="entry name" value="Prot_kinase_dom"/>
</dbReference>
<dbReference type="InterPro" id="IPR011009">
    <property type="entry name" value="Kinase-like_dom_sf"/>
</dbReference>
<reference evidence="4" key="2">
    <citation type="submission" date="2022-10" db="EMBL/GenBank/DDBJ databases">
        <authorList>
            <consortium name="ENA_rothamsted_submissions"/>
            <consortium name="culmorum"/>
            <person name="King R."/>
        </authorList>
    </citation>
    <scope>NUCLEOTIDE SEQUENCE</scope>
</reference>
<dbReference type="Pfam" id="PF00069">
    <property type="entry name" value="Pkinase"/>
    <property type="match status" value="1"/>
</dbReference>
<dbReference type="SUPFAM" id="SSF56112">
    <property type="entry name" value="Protein kinase-like (PK-like)"/>
    <property type="match status" value="1"/>
</dbReference>
<dbReference type="SMART" id="SM00312">
    <property type="entry name" value="PX"/>
    <property type="match status" value="1"/>
</dbReference>
<dbReference type="GO" id="GO:0035091">
    <property type="term" value="F:phosphatidylinositol binding"/>
    <property type="evidence" value="ECO:0007669"/>
    <property type="project" value="InterPro"/>
</dbReference>
<dbReference type="PANTHER" id="PTHR15508:SF8">
    <property type="entry name" value="LD24550P"/>
    <property type="match status" value="1"/>
</dbReference>
<dbReference type="OrthoDB" id="1278353at2759"/>
<dbReference type="Pfam" id="PF00787">
    <property type="entry name" value="PX"/>
    <property type="match status" value="1"/>
</dbReference>
<dbReference type="SMART" id="SM00745">
    <property type="entry name" value="MIT"/>
    <property type="match status" value="1"/>
</dbReference>
<dbReference type="InterPro" id="IPR036871">
    <property type="entry name" value="PX_dom_sf"/>
</dbReference>
<sequence length="682" mass="79444">MATLGGLVHVFNILETQRLKKYTSYKIQMISFPKNESLFQSLTKLTVIKRYSDFKTLENNLLTTYKGYNFKTFFKSDKNYFNRFDPEIVEQRKRTILEYLYYCAEHSVLYRSQYFVKFFDDTSTKCDVEKIYESSTYTEESPEESINSFEEDSEIIEEGVETNELIEIGGDIDYYLCGYLYDAALNFSHAVQEEANLRYKRSFELYKLGIDKLLTGAKNDTNEARKRIAKTKASKYLEKAEQLYENYILEEEENEFLIEDIDIKETQSIASLERPLNHMSRYKVIQINNRIIKVQDRTDKKIYILKVIWKTNSHKVIFMPQNIPFMCSLLSYFHSENAIFLLLPFISGGLLWDYVKTYSSSSNNQKNVEELFVDPPKQNTDIISSEIVDSPNLAQLDVDNLNETEIKPSGDESLDDDKLSPNKTADECDFNIPSFDTLTPDIDVDDLMKCSQQLLKSVTKTLEKSVVIRQEDDPNENQQILETEPILNDDKAVSEDDQSSAAACAIEQKLQITEDIPEFILKRWASEIIISINSLHKNGIILGDLNLDNILLGSNGHILLTYFHQNYRSNFQQLCELNQKAVKCFYVAFEFPLTRNSDYYSIGVILYEIFTRHRFYMYHPGGISKYNEIQFADTCQLSEQAKDLLDILMFKKFDQDEPFESIKVHPFFEGVDFNEIESFGYE</sequence>
<keyword evidence="5" id="KW-1185">Reference proteome</keyword>
<proteinExistence type="predicted"/>
<dbReference type="Gene3D" id="3.30.1520.10">
    <property type="entry name" value="Phox-like domain"/>
    <property type="match status" value="1"/>
</dbReference>
<feature type="domain" description="Protein kinase" evidence="2">
    <location>
        <begin position="207"/>
        <end position="668"/>
    </location>
</feature>
<dbReference type="SUPFAM" id="SSF64268">
    <property type="entry name" value="PX domain"/>
    <property type="match status" value="1"/>
</dbReference>
<dbReference type="InterPro" id="IPR036181">
    <property type="entry name" value="MIT_dom_sf"/>
</dbReference>
<dbReference type="AlphaFoldDB" id="A0A9N9WR33"/>
<name>A0A9N9WR33_9DIPT</name>
<feature type="domain" description="PX" evidence="3">
    <location>
        <begin position="3"/>
        <end position="126"/>
    </location>
</feature>
<dbReference type="PROSITE" id="PS50195">
    <property type="entry name" value="PX"/>
    <property type="match status" value="1"/>
</dbReference>
<dbReference type="SMART" id="SM00220">
    <property type="entry name" value="S_TKc"/>
    <property type="match status" value="1"/>
</dbReference>
<dbReference type="Gene3D" id="1.10.510.10">
    <property type="entry name" value="Transferase(Phosphotransferase) domain 1"/>
    <property type="match status" value="1"/>
</dbReference>
<dbReference type="Pfam" id="PF04212">
    <property type="entry name" value="MIT"/>
    <property type="match status" value="1"/>
</dbReference>
<dbReference type="Proteomes" id="UP001153620">
    <property type="component" value="Chromosome 2"/>
</dbReference>
<dbReference type="PROSITE" id="PS50011">
    <property type="entry name" value="PROTEIN_KINASE_DOM"/>
    <property type="match status" value="1"/>
</dbReference>
<evidence type="ECO:0000313" key="5">
    <source>
        <dbReference type="Proteomes" id="UP001153620"/>
    </source>
</evidence>
<protein>
    <submittedName>
        <fullName evidence="4">Uncharacterized protein</fullName>
    </submittedName>
</protein>
<evidence type="ECO:0000256" key="1">
    <source>
        <dbReference type="SAM" id="MobiDB-lite"/>
    </source>
</evidence>